<dbReference type="PANTHER" id="PTHR45527:SF1">
    <property type="entry name" value="FATTY ACID SYNTHASE"/>
    <property type="match status" value="1"/>
</dbReference>
<dbReference type="GO" id="GO:0043041">
    <property type="term" value="P:amino acid activation for nonribosomal peptide biosynthetic process"/>
    <property type="evidence" value="ECO:0007669"/>
    <property type="project" value="TreeGrafter"/>
</dbReference>
<evidence type="ECO:0000313" key="5">
    <source>
        <dbReference type="EMBL" id="KKO12821.1"/>
    </source>
</evidence>
<dbReference type="GO" id="GO:0009366">
    <property type="term" value="C:enterobactin synthetase complex"/>
    <property type="evidence" value="ECO:0007669"/>
    <property type="project" value="TreeGrafter"/>
</dbReference>
<dbReference type="Gene3D" id="3.40.50.1000">
    <property type="entry name" value="HAD superfamily/HAD-like"/>
    <property type="match status" value="1"/>
</dbReference>
<organism evidence="5">
    <name type="scientific">marine sediment metagenome</name>
    <dbReference type="NCBI Taxonomy" id="412755"/>
    <lineage>
        <taxon>unclassified sequences</taxon>
        <taxon>metagenomes</taxon>
        <taxon>ecological metagenomes</taxon>
    </lineage>
</organism>
<dbReference type="SUPFAM" id="SSF56801">
    <property type="entry name" value="Acetyl-CoA synthetase-like"/>
    <property type="match status" value="2"/>
</dbReference>
<dbReference type="Gene3D" id="3.40.50.12780">
    <property type="entry name" value="N-terminal domain of ligase-like"/>
    <property type="match status" value="1"/>
</dbReference>
<dbReference type="InterPro" id="IPR020845">
    <property type="entry name" value="AMP-binding_CS"/>
</dbReference>
<dbReference type="Pfam" id="PF00501">
    <property type="entry name" value="AMP-binding"/>
    <property type="match status" value="2"/>
</dbReference>
<dbReference type="InterPro" id="IPR023214">
    <property type="entry name" value="HAD_sf"/>
</dbReference>
<feature type="region of interest" description="Disordered" evidence="3">
    <location>
        <begin position="3291"/>
        <end position="3310"/>
    </location>
</feature>
<dbReference type="Pfam" id="PF00550">
    <property type="entry name" value="PP-binding"/>
    <property type="match status" value="3"/>
</dbReference>
<feature type="region of interest" description="Disordered" evidence="3">
    <location>
        <begin position="2574"/>
        <end position="2618"/>
    </location>
</feature>
<dbReference type="InterPro" id="IPR010033">
    <property type="entry name" value="HAD_SF_ppase_IIIC"/>
</dbReference>
<dbReference type="Gene3D" id="2.30.38.10">
    <property type="entry name" value="Luciferase, Domain 3"/>
    <property type="match status" value="1"/>
</dbReference>
<dbReference type="Pfam" id="PF00668">
    <property type="entry name" value="Condensation"/>
    <property type="match status" value="5"/>
</dbReference>
<feature type="compositionally biased region" description="Basic and acidic residues" evidence="3">
    <location>
        <begin position="2599"/>
        <end position="2608"/>
    </location>
</feature>
<dbReference type="GO" id="GO:0047527">
    <property type="term" value="F:2,3-dihydroxybenzoate-serine ligase activity"/>
    <property type="evidence" value="ECO:0007669"/>
    <property type="project" value="TreeGrafter"/>
</dbReference>
<dbReference type="PROSITE" id="PS50075">
    <property type="entry name" value="CARRIER"/>
    <property type="match status" value="3"/>
</dbReference>
<dbReference type="Gene3D" id="1.10.1200.10">
    <property type="entry name" value="ACP-like"/>
    <property type="match status" value="3"/>
</dbReference>
<dbReference type="EMBL" id="LAZR01000001">
    <property type="protein sequence ID" value="KKO12821.1"/>
    <property type="molecule type" value="Genomic_DNA"/>
</dbReference>
<dbReference type="PROSITE" id="PS00012">
    <property type="entry name" value="PHOSPHOPANTETHEINE"/>
    <property type="match status" value="2"/>
</dbReference>
<dbReference type="InterPro" id="IPR001242">
    <property type="entry name" value="Condensation_dom"/>
</dbReference>
<gene>
    <name evidence="5" type="ORF">LCGC14_0008380</name>
</gene>
<dbReference type="SUPFAM" id="SSF52777">
    <property type="entry name" value="CoA-dependent acyltransferases"/>
    <property type="match status" value="10"/>
</dbReference>
<accession>A0A0F9W6C6</accession>
<dbReference type="NCBIfam" id="TIGR01733">
    <property type="entry name" value="AA-adenyl-dom"/>
    <property type="match status" value="2"/>
</dbReference>
<dbReference type="GO" id="GO:0005829">
    <property type="term" value="C:cytosol"/>
    <property type="evidence" value="ECO:0007669"/>
    <property type="project" value="TreeGrafter"/>
</dbReference>
<evidence type="ECO:0000259" key="4">
    <source>
        <dbReference type="PROSITE" id="PS50075"/>
    </source>
</evidence>
<dbReference type="FunFam" id="1.10.1200.10:FF:000005">
    <property type="entry name" value="Nonribosomal peptide synthetase 1"/>
    <property type="match status" value="1"/>
</dbReference>
<dbReference type="InterPro" id="IPR006162">
    <property type="entry name" value="Ppantetheine_attach_site"/>
</dbReference>
<dbReference type="InterPro" id="IPR020806">
    <property type="entry name" value="PKS_PP-bd"/>
</dbReference>
<dbReference type="InterPro" id="IPR010071">
    <property type="entry name" value="AA_adenyl_dom"/>
</dbReference>
<dbReference type="CDD" id="cd19531">
    <property type="entry name" value="LCL_NRPS-like"/>
    <property type="match status" value="2"/>
</dbReference>
<evidence type="ECO:0000256" key="3">
    <source>
        <dbReference type="SAM" id="MobiDB-lite"/>
    </source>
</evidence>
<dbReference type="InterPro" id="IPR009081">
    <property type="entry name" value="PP-bd_ACP"/>
</dbReference>
<evidence type="ECO:0000256" key="2">
    <source>
        <dbReference type="ARBA" id="ARBA00022553"/>
    </source>
</evidence>
<dbReference type="InterPro" id="IPR036514">
    <property type="entry name" value="SGNH_hydro_sf"/>
</dbReference>
<dbReference type="GO" id="GO:0009239">
    <property type="term" value="P:enterobactin biosynthetic process"/>
    <property type="evidence" value="ECO:0007669"/>
    <property type="project" value="TreeGrafter"/>
</dbReference>
<evidence type="ECO:0000256" key="1">
    <source>
        <dbReference type="ARBA" id="ARBA00022450"/>
    </source>
</evidence>
<keyword evidence="1" id="KW-0596">Phosphopantetheine</keyword>
<feature type="domain" description="Carrier" evidence="4">
    <location>
        <begin position="1041"/>
        <end position="1117"/>
    </location>
</feature>
<feature type="domain" description="Carrier" evidence="4">
    <location>
        <begin position="2665"/>
        <end position="2740"/>
    </location>
</feature>
<dbReference type="InterPro" id="IPR010037">
    <property type="entry name" value="FkbH_domain"/>
</dbReference>
<dbReference type="NCBIfam" id="TIGR01686">
    <property type="entry name" value="FkbH"/>
    <property type="match status" value="1"/>
</dbReference>
<dbReference type="InterPro" id="IPR023213">
    <property type="entry name" value="CAT-like_dom_sf"/>
</dbReference>
<dbReference type="SUPFAM" id="SSF56784">
    <property type="entry name" value="HAD-like"/>
    <property type="match status" value="1"/>
</dbReference>
<comment type="caution">
    <text evidence="5">The sequence shown here is derived from an EMBL/GenBank/DDBJ whole genome shotgun (WGS) entry which is preliminary data.</text>
</comment>
<name>A0A0F9W6C6_9ZZZZ</name>
<dbReference type="InterPro" id="IPR036412">
    <property type="entry name" value="HAD-like_sf"/>
</dbReference>
<dbReference type="NCBIfam" id="TIGR01681">
    <property type="entry name" value="HAD-SF-IIIC"/>
    <property type="match status" value="1"/>
</dbReference>
<dbReference type="GO" id="GO:0031177">
    <property type="term" value="F:phosphopantetheine binding"/>
    <property type="evidence" value="ECO:0007669"/>
    <property type="project" value="InterPro"/>
</dbReference>
<dbReference type="PANTHER" id="PTHR45527">
    <property type="entry name" value="NONRIBOSOMAL PEPTIDE SYNTHETASE"/>
    <property type="match status" value="1"/>
</dbReference>
<dbReference type="InterPro" id="IPR000873">
    <property type="entry name" value="AMP-dep_synth/lig_dom"/>
</dbReference>
<dbReference type="InterPro" id="IPR045851">
    <property type="entry name" value="AMP-bd_C_sf"/>
</dbReference>
<keyword evidence="2" id="KW-0597">Phosphoprotein</keyword>
<dbReference type="Gene3D" id="3.30.559.30">
    <property type="entry name" value="Nonribosomal peptide synthetase, condensation domain"/>
    <property type="match status" value="5"/>
</dbReference>
<dbReference type="Gene3D" id="3.30.559.10">
    <property type="entry name" value="Chloramphenicol acetyltransferase-like domain"/>
    <property type="match status" value="5"/>
</dbReference>
<sequence length="4280" mass="465626">MDNNAALKTRLEKLSPEQRTALVQQIARLREQRGQQQGRPPAGSRYPLSLAQRRLWLLSQLGSEASAAYNIASAFTFDRGLDRERLQRAWRRLLANHEVLCSSFVQQDDELFQVPRAVGGWTLQQHTLVPEQDVATQLQQLASAEAVRPFDLQQDWLLRVIYCAADAGQTGLVVVIHHSVCDGLSITHMVWELAQYYEDDTLVAGPAIAGDQAAPAALQYRDFVDHERRADTGKARAYWKNVFSSAPETLDALLDLPRPVSKDFRGSSVTATLPASDAAAFETLCHTHNATLTMGLVALVQLLLARFANVGEVTLGTPVAGRPGAQFDKVVGPFVNTIALRQAVDRKQTFPELLTQVRRRVLEGFQHQGLAFDELVTELGFAKDPSRSPLYDVMLGFTAADDLALSFSDGAGHDSVGRSLRIPQAYSKVDLTFHVEKQSDGSLRLDLEYATSVILHATARRLCDAWRLLAGALPRHPTRPMGELALQSESDQRLLLEQVNATARPYPQDSSLVEEFRKVVQRSPDAIAVHAGDAQLSYLELDQRSGQLAQMLLQHPAHQPGRHIALMLEKDERALIVILAILKSRCVYVPLAANTPVERIGDVIAAGEVPLLFAETERIPALQQLDVTLLDTDALLISGEAGVATASNIAGKVLPLRSDAGKTTADAVPEPAYLMFTSGSTGIPKGTLIEQRSVLRLVCNTDYHQVRANERVLLTGSLAFDAATFEIWGALLNGGCVCIPAGTTLLEVHEFHTLVEHYRIDTAFLTTGLFNQLVDNSAGAFDRLQTVLTGGEKISVEHVRKILQRQHGLKLLHVYGPTENTTFSTWHRVAVDDLALATIPIGRPIANSRIYLLDPDMRPVPIGVPGEIVCGGDGIARGYLTPQDAGRSDQSAAFLADPFLPAGAGRLYRTGDIAKWNHNRELVFLGRNDRQVKIRGFRVELGEVEHHLRSLPGVLDAFVQARGAAGSSELVAWLVGPGAIGSTVGVVREALKGSVANYMLPAKIVHIERLPLNASGKVDVNALPLPEDTDTGDTPAGQLHGKAEQDLASLYAAVLGLTGSAALTIDREANFFSLGGDSIRAIQLVSQARASGYHFTLKDIFASETLAGLAATAAVTAVVASEEALQSGPLSPTQHWWLEQCGPPVDHFNLSSVFRIAEPVDLNVLRRVLDELMELHPALRLTLDADTQVQSIRGTGSYVLRTVEAGQSRQQCWLELQQAIDLQAGVLLAVGVAAEADTSYLAVVVHHLAADEVSGRLFAQNLERLYQRHLAAQRGTATPEGHIDATSTARNPVREALGIINWSAQLQAAVANGALDRDLGYWQEVVAHGKQIIAGQQQLFADEQIQRDSAVHTMPQRETRTLLQLSATLLRMTPQEVLLAAFIRAWQSTLTHAGCVLSLEGHGREAVDGLGDCSSTLGWFTSLYPFVFAGGDKSQLDLYREVKDSIRRLPAKGFSYLPLRFYKDDDVRQTLTLRPQLSFNYLGESGTDQDVWLAPANEPAGNDHGDAVVEPFRLDVLARITDGQLELMLRGQNPHSSAGLAALAAAWRTELGALLTRLQALSTGNRDDSDTDQCLLSLSDSLVAFASLAELDATLAALQLPAAGVEEILPLTGMQAGMWLHCATHPTAYQDQVALRLQQPLDEQRFAAAVQALVAETQALRTGFAQTTSGDLLQIVFCERSGNYQYIDNSVDTGVANDRHEDELSRLRATLRSRPRDLLHDPLFSLTLVFINADCFELIIDFHHMALDGWTSALLLQRLEALYFGEARGGDGNAANGMRAYFQWLGRQSPVRARDYWQQLLGDYQSRSDVPTHLPRLPADEPSPLFVETRTGEALHARLLSWCEQQGLTLNAVVQTLWGVYLGRLTGSDDVVFGATVAGRDIDLAGVGAIAGMLINTLPVRIQTANAATFAEQVRETAQQFADSMSFGHLTLAEIQTLTPARAGLVTHALVFENYPVSDADAARWQWQPQEIFDPMHFEFGLIVAPLAKDLSFRFVADGSLYLEDRLHAMGTDLCALLAALLDGQQSPAALAQDAAAGWTVSANFTADSLIGLLQYHEYVSGHSGAVTQLPYDQSVQELINPDSRLRRLHPQQHVVLWRPVTDENGQVLASTAADQLAELTAALVTYSRACPDSRLYFVPCPWPDCYGQNGYSQDGDWALYLEFTAYAADALAGMHNAEVLSLENLADTYDLKQVCYPPELVFGDIPYAEEFFAALANRLARLCDQQGRRPVKVYIVDADDTLWGGIVGEEGVDGIRLDAVHIRLQQQLLAARAAGALICLATKNNEDDVRAVFEQRDMPLHWAHLTRVCAGWRPKSESILTLAEDLSLGLDSFVFIDDSPLECEQVLAACPGVLAIQLPPAQEREDFLNHLWLLDARAATREDTARARMYAEELQRASVRKTTASYADFLLSLDIRVDMHTLAQDELPRVAQLSQRTNQFNTTGIRYTEAELGALLQEPDIDIRCVSVTDKYGKYGLTGSVFIRRGIDVWSVFGFMLSCRVLGRGVEHTILRQLAQEAEAIGVGALRVDFVKLARNTPALQFLQSITSTPFALRQGTTDSQYRLEVSDAGHWQPGAEDSAVAPAHSAETQALTPPDAGHGEAPDAHQRARVSTTAGQSSASMSRYYQQLASTLNSGAAILHELQHQAVIQQTDRVASKAAARTLPVTATEVALAGFFSELLGQSDIYREDSFHDLGGHSLKAMMLFSRIAAHFGLTLDFRDLQSNPTLTELAAAIDVNVLNADGTPATEPVLQALPEADSYPVSPGQSRLWMLEQLRAAGPSPLHMHATLTVAGSINHRALDSALHALLVRHESLRTCFREDARGRVRQLVMPLAPLSDSGQASQASNNDHASQNSRVYWFEAALNEADLQATAQELNGLAFDLSTAPLVRIAAGELTSGGSVLFITMHHIISDGWSMGIFSRELTRLYQTFSEDQCPDEAADGVPADRLQFRDFASWQLDWLASEAGADAVQFWREHFARPVEVLQLPASGPRPALMQSAGASVHIDIEPAVWTGFSRQLSTMGVSDFSGLFAALQLVLARLSGQQDFCIGTAVAGRRHPQLESVIGFFVNILPLRATLALDDRVDRFLLAVAAEVNDCLSHQGVPFDTIVANLDLVRDPGRTPLFDVLLVLQNTDVEDLRFGAHVAEVHPVASTTSQYDLTVSAFPAADGGLRLLAEYDNVIYSRANIELILRCLGQTLNGLTGSHSETLVNIPWLDDSDAACVQAFEGDALFSQRSDAEQDLLPDLFRRAAANASGRISDADSDWSYAELESEMQRIANLLHAARPADSAGESSGKSSGKRSCKSSVRKQVHVGVIGRRSVRSVAALLGTMAAGAIYIPLDLSNPLDRLLLIIGEGSVDMLLSTDQEGADLAAELQQRQQNLQHIRYADNASGAGPGAAGGMSVDTRAIAYMIFTSGSTGKPKGVQISHAAFSAMIRQQIPAFDVHGDDVCAQFAALSFDASLSEVFLALGTGASLAIAPDAARNDIDIFMQWLDKKAVTVITLPPVFLRALDKRALGALRVLVTAGDAAIGEDLRHYAKTLRVMNAYGPTETSVCASVYRVNEHDEWPFGVPIGKPLPGVMLTVRDASGSRVPVGATGELYIGGETLGQGYYGAAELSAKKFTTLSVAAQTDGLQRRWYRSGDLVRWRDDGLLEFAGRVDAQLKVRGYRIEPGEIEHAARQVDGVDDALALLHPQLGLLLYCVTGREQDARDVLRSAIIAALGRSLPRHMLPGSVVLLDRFPLSAAGKVERGTLLALATGPGTAFVPPATDAERVLAQIWCRVLGAERVGCHDDFFTLGGDSIKALEVLSGIRAAGYTCELKDFFAFPLLMQMAGTLTPWQDSGHFREALVGDVALLPVQRWFLGSRSTEAARHFHIVTELKVTAGVSQSVLAEAMTALIQHHDSLRARFYMLDGQWLQEIQETLNLADVLTCYRRGASADLQADQSAIEALACRPFELEAGPLVRGILVQGPDGDSESVVLALHHLVADWVSLRTLIADLNALTQALLAGETGLARLSPPHLLREVADVRSAELLSAQQTASDAYHKAVATTAALAPDCGLHNELHTLHLRIAANELAALCESLHRQSAAQQVEFRLQDMLLATTLSELGGLLPVEEIPLLVESHGRDGSLDLSRQVAWLTRARLLNLAPQLFAGPDALQHAHQALQADTRSQPDVFACVAAEAELHQALPALVSFNYLGEFTNSQHPDDLYTLTGRVFDGAMASTSPVDVPLHMEFYVVDNALEIQVAWSAVVFESGTMRACWERVRRKFARV</sequence>
<protein>
    <recommendedName>
        <fullName evidence="4">Carrier domain-containing protein</fullName>
    </recommendedName>
</protein>
<dbReference type="Gene3D" id="3.40.50.980">
    <property type="match status" value="2"/>
</dbReference>
<dbReference type="InterPro" id="IPR042099">
    <property type="entry name" value="ANL_N_sf"/>
</dbReference>
<dbReference type="PROSITE" id="PS00455">
    <property type="entry name" value="AMP_BINDING"/>
    <property type="match status" value="2"/>
</dbReference>
<dbReference type="CDD" id="cd05930">
    <property type="entry name" value="A_NRPS"/>
    <property type="match status" value="1"/>
</dbReference>
<dbReference type="Gene3D" id="3.30.300.30">
    <property type="match status" value="2"/>
</dbReference>
<dbReference type="SMART" id="SM00823">
    <property type="entry name" value="PKS_PP"/>
    <property type="match status" value="2"/>
</dbReference>
<dbReference type="SUPFAM" id="SSF47336">
    <property type="entry name" value="ACP-like"/>
    <property type="match status" value="3"/>
</dbReference>
<proteinExistence type="predicted"/>
<reference evidence="5" key="1">
    <citation type="journal article" date="2015" name="Nature">
        <title>Complex archaea that bridge the gap between prokaryotes and eukaryotes.</title>
        <authorList>
            <person name="Spang A."/>
            <person name="Saw J.H."/>
            <person name="Jorgensen S.L."/>
            <person name="Zaremba-Niedzwiedzka K."/>
            <person name="Martijn J."/>
            <person name="Lind A.E."/>
            <person name="van Eijk R."/>
            <person name="Schleper C."/>
            <person name="Guy L."/>
            <person name="Ettema T.J."/>
        </authorList>
    </citation>
    <scope>NUCLEOTIDE SEQUENCE</scope>
</reference>
<feature type="domain" description="Carrier" evidence="4">
    <location>
        <begin position="3772"/>
        <end position="3846"/>
    </location>
</feature>
<dbReference type="Gene3D" id="3.40.50.1110">
    <property type="entry name" value="SGNH hydrolase"/>
    <property type="match status" value="1"/>
</dbReference>
<dbReference type="InterPro" id="IPR036736">
    <property type="entry name" value="ACP-like_sf"/>
</dbReference>